<dbReference type="EMBL" id="JACTAM010002123">
    <property type="protein sequence ID" value="KAI2645889.1"/>
    <property type="molecule type" value="Genomic_DNA"/>
</dbReference>
<keyword evidence="10" id="KW-1185">Reference proteome</keyword>
<comment type="caution">
    <text evidence="9">The sequence shown here is derived from an EMBL/GenBank/DDBJ whole genome shotgun (WGS) entry which is preliminary data.</text>
</comment>
<keyword evidence="4" id="KW-0540">Nuclease</keyword>
<proteinExistence type="inferred from homology"/>
<evidence type="ECO:0000313" key="9">
    <source>
        <dbReference type="EMBL" id="KAI2645889.1"/>
    </source>
</evidence>
<evidence type="ECO:0000256" key="2">
    <source>
        <dbReference type="ARBA" id="ARBA00004123"/>
    </source>
</evidence>
<dbReference type="Proteomes" id="UP000830375">
    <property type="component" value="Unassembled WGS sequence"/>
</dbReference>
<evidence type="ECO:0000256" key="5">
    <source>
        <dbReference type="ARBA" id="ARBA00022723"/>
    </source>
</evidence>
<comment type="cofactor">
    <cofactor evidence="1">
        <name>a divalent metal cation</name>
        <dbReference type="ChEBI" id="CHEBI:60240"/>
    </cofactor>
</comment>
<comment type="similarity">
    <text evidence="3">Belongs to the HARBI1 family.</text>
</comment>
<reference evidence="9 10" key="1">
    <citation type="submission" date="2022-01" db="EMBL/GenBank/DDBJ databases">
        <title>A high-quality chromosome-level genome assembly of rohu carp, Labeo rohita.</title>
        <authorList>
            <person name="Arick M.A. II"/>
            <person name="Hsu C.-Y."/>
            <person name="Magbanua Z."/>
            <person name="Pechanova O."/>
            <person name="Grover C."/>
            <person name="Miller E."/>
            <person name="Thrash A."/>
            <person name="Ezzel L."/>
            <person name="Alam S."/>
            <person name="Benzie J."/>
            <person name="Hamilton M."/>
            <person name="Karsi A."/>
            <person name="Lawrence M.L."/>
            <person name="Peterson D.G."/>
        </authorList>
    </citation>
    <scope>NUCLEOTIDE SEQUENCE [LARGE SCALE GENOMIC DNA]</scope>
    <source>
        <strain evidence="10">BAU-BD-2019</strain>
        <tissue evidence="9">Blood</tissue>
    </source>
</reference>
<dbReference type="PANTHER" id="PTHR22930:SF206">
    <property type="entry name" value="NUCLEASE HARBI1"/>
    <property type="match status" value="1"/>
</dbReference>
<organism evidence="9 10">
    <name type="scientific">Labeo rohita</name>
    <name type="common">Indian major carp</name>
    <name type="synonym">Cyprinus rohita</name>
    <dbReference type="NCBI Taxonomy" id="84645"/>
    <lineage>
        <taxon>Eukaryota</taxon>
        <taxon>Metazoa</taxon>
        <taxon>Chordata</taxon>
        <taxon>Craniata</taxon>
        <taxon>Vertebrata</taxon>
        <taxon>Euteleostomi</taxon>
        <taxon>Actinopterygii</taxon>
        <taxon>Neopterygii</taxon>
        <taxon>Teleostei</taxon>
        <taxon>Ostariophysi</taxon>
        <taxon>Cypriniformes</taxon>
        <taxon>Cyprinidae</taxon>
        <taxon>Labeoninae</taxon>
        <taxon>Labeonini</taxon>
        <taxon>Labeo</taxon>
    </lineage>
</organism>
<dbReference type="InterPro" id="IPR045249">
    <property type="entry name" value="HARBI1-like"/>
</dbReference>
<evidence type="ECO:0000256" key="7">
    <source>
        <dbReference type="ARBA" id="ARBA00023242"/>
    </source>
</evidence>
<sequence>MPVCVGAIDGTHIPIISPRENPADYHNRKGWHSIILQGIADHKMLLITICCISFTDVYVGWPGRTHDARVLADSDIYCLDPAYPLKKWLIKAFPNSVALSQEKRHFNHRLSSARIVVENASERLKGRWRCLLKRNDININTVSNVVLACCV</sequence>
<dbReference type="Pfam" id="PF13359">
    <property type="entry name" value="DDE_Tnp_4"/>
    <property type="match status" value="1"/>
</dbReference>
<evidence type="ECO:0000256" key="4">
    <source>
        <dbReference type="ARBA" id="ARBA00022722"/>
    </source>
</evidence>
<evidence type="ECO:0000256" key="3">
    <source>
        <dbReference type="ARBA" id="ARBA00006958"/>
    </source>
</evidence>
<dbReference type="PANTHER" id="PTHR22930">
    <property type="match status" value="1"/>
</dbReference>
<accession>A0ABQ8L682</accession>
<gene>
    <name evidence="9" type="ORF">H4Q32_025227</name>
</gene>
<evidence type="ECO:0000259" key="8">
    <source>
        <dbReference type="Pfam" id="PF13359"/>
    </source>
</evidence>
<feature type="domain" description="DDE Tnp4" evidence="8">
    <location>
        <begin position="8"/>
        <end position="151"/>
    </location>
</feature>
<dbReference type="InterPro" id="IPR027806">
    <property type="entry name" value="HARBI1_dom"/>
</dbReference>
<evidence type="ECO:0000256" key="1">
    <source>
        <dbReference type="ARBA" id="ARBA00001968"/>
    </source>
</evidence>
<protein>
    <submittedName>
        <fullName evidence="9">Protein ANTAGONIST OF LIKE HETEROCHROMATIN PROTEIN 1</fullName>
    </submittedName>
</protein>
<keyword evidence="5" id="KW-0479">Metal-binding</keyword>
<evidence type="ECO:0000313" key="10">
    <source>
        <dbReference type="Proteomes" id="UP000830375"/>
    </source>
</evidence>
<keyword evidence="6" id="KW-0378">Hydrolase</keyword>
<evidence type="ECO:0000256" key="6">
    <source>
        <dbReference type="ARBA" id="ARBA00022801"/>
    </source>
</evidence>
<name>A0ABQ8L682_LABRO</name>
<comment type="subcellular location">
    <subcellularLocation>
        <location evidence="2">Nucleus</location>
    </subcellularLocation>
</comment>
<keyword evidence="7" id="KW-0539">Nucleus</keyword>